<proteinExistence type="predicted"/>
<dbReference type="Proteomes" id="UP000789702">
    <property type="component" value="Unassembled WGS sequence"/>
</dbReference>
<evidence type="ECO:0000313" key="1">
    <source>
        <dbReference type="EMBL" id="CAG8650465.1"/>
    </source>
</evidence>
<organism evidence="1 2">
    <name type="scientific">Dentiscutata heterogama</name>
    <dbReference type="NCBI Taxonomy" id="1316150"/>
    <lineage>
        <taxon>Eukaryota</taxon>
        <taxon>Fungi</taxon>
        <taxon>Fungi incertae sedis</taxon>
        <taxon>Mucoromycota</taxon>
        <taxon>Glomeromycotina</taxon>
        <taxon>Glomeromycetes</taxon>
        <taxon>Diversisporales</taxon>
        <taxon>Gigasporaceae</taxon>
        <taxon>Dentiscutata</taxon>
    </lineage>
</organism>
<feature type="non-terminal residue" evidence="1">
    <location>
        <position position="143"/>
    </location>
</feature>
<accession>A0ACA9NF20</accession>
<keyword evidence="2" id="KW-1185">Reference proteome</keyword>
<gene>
    <name evidence="1" type="ORF">DHETER_LOCUS9271</name>
</gene>
<comment type="caution">
    <text evidence="1">The sequence shown here is derived from an EMBL/GenBank/DDBJ whole genome shotgun (WGS) entry which is preliminary data.</text>
</comment>
<protein>
    <submittedName>
        <fullName evidence="1">17416_t:CDS:1</fullName>
    </submittedName>
</protein>
<reference evidence="1" key="1">
    <citation type="submission" date="2021-06" db="EMBL/GenBank/DDBJ databases">
        <authorList>
            <person name="Kallberg Y."/>
            <person name="Tangrot J."/>
            <person name="Rosling A."/>
        </authorList>
    </citation>
    <scope>NUCLEOTIDE SEQUENCE</scope>
    <source>
        <strain evidence="1">IL203A</strain>
    </source>
</reference>
<sequence length="143" mass="16840">MSPPRRTRKVYGVKKTPGHRFKYSSSGCHYSFIKNEKLEKHLQDIHLTMVQGIRHSQNAIQIQHDYDNNTFTFKSNIFKQLDEINNKLKIAKEKYLLLKNRHPYIGEFGQCQNSISLLKVEINRFNNKQIRQLNNILVNKVAA</sequence>
<name>A0ACA9NF20_9GLOM</name>
<dbReference type="EMBL" id="CAJVPU010016026">
    <property type="protein sequence ID" value="CAG8650465.1"/>
    <property type="molecule type" value="Genomic_DNA"/>
</dbReference>
<evidence type="ECO:0000313" key="2">
    <source>
        <dbReference type="Proteomes" id="UP000789702"/>
    </source>
</evidence>